<accession>A0AAN0RMV4</accession>
<evidence type="ECO:0000259" key="2">
    <source>
        <dbReference type="PROSITE" id="PS50883"/>
    </source>
</evidence>
<reference evidence="3 4" key="1">
    <citation type="submission" date="2014-05" db="EMBL/GenBank/DDBJ databases">
        <authorList>
            <person name="Bishop-Lilly K.A."/>
            <person name="Broomall S.M."/>
            <person name="Chain P.S."/>
            <person name="Chertkov O."/>
            <person name="Coyne S.R."/>
            <person name="Daligault H.E."/>
            <person name="Davenport K.W."/>
            <person name="Erkkila T."/>
            <person name="Frey K.G."/>
            <person name="Gibbons H.S."/>
            <person name="Gu W."/>
            <person name="Jaissle J."/>
            <person name="Johnson S.L."/>
            <person name="Koroleva G.I."/>
            <person name="Ladner J.T."/>
            <person name="Lo C.-C."/>
            <person name="Minogue T.D."/>
            <person name="Munk C."/>
            <person name="Palacios G.F."/>
            <person name="Redden C.L."/>
            <person name="Rosenzweig C.N."/>
            <person name="Scholz M.B."/>
            <person name="Teshima H."/>
            <person name="Xu Y."/>
        </authorList>
    </citation>
    <scope>NUCLEOTIDE SEQUENCE [LARGE SCALE GENOMIC DNA]</scope>
    <source>
        <strain evidence="3 4">DDS 22E-1</strain>
    </source>
</reference>
<evidence type="ECO:0000256" key="1">
    <source>
        <dbReference type="SAM" id="MobiDB-lite"/>
    </source>
</evidence>
<dbReference type="EMBL" id="CP007782">
    <property type="protein sequence ID" value="AIO30433.1"/>
    <property type="molecule type" value="Genomic_DNA"/>
</dbReference>
<dbReference type="PROSITE" id="PS50883">
    <property type="entry name" value="EAL"/>
    <property type="match status" value="1"/>
</dbReference>
<keyword evidence="4" id="KW-1185">Reference proteome</keyword>
<dbReference type="PANTHER" id="PTHR33121">
    <property type="entry name" value="CYCLIC DI-GMP PHOSPHODIESTERASE PDEF"/>
    <property type="match status" value="1"/>
</dbReference>
<dbReference type="GO" id="GO:0071111">
    <property type="term" value="F:cyclic-guanylate-specific phosphodiesterase activity"/>
    <property type="evidence" value="ECO:0007669"/>
    <property type="project" value="InterPro"/>
</dbReference>
<dbReference type="PANTHER" id="PTHR33121:SF79">
    <property type="entry name" value="CYCLIC DI-GMP PHOSPHODIESTERASE PDED-RELATED"/>
    <property type="match status" value="1"/>
</dbReference>
<gene>
    <name evidence="3" type="ORF">DM39_6858</name>
</gene>
<evidence type="ECO:0000313" key="4">
    <source>
        <dbReference type="Proteomes" id="UP000029413"/>
    </source>
</evidence>
<dbReference type="KEGG" id="bcen:DM39_6858"/>
<dbReference type="InterPro" id="IPR050706">
    <property type="entry name" value="Cyclic-di-GMP_PDE-like"/>
</dbReference>
<evidence type="ECO:0000313" key="3">
    <source>
        <dbReference type="EMBL" id="AIO30433.1"/>
    </source>
</evidence>
<dbReference type="Gene3D" id="3.20.20.450">
    <property type="entry name" value="EAL domain"/>
    <property type="match status" value="1"/>
</dbReference>
<dbReference type="SUPFAM" id="SSF141868">
    <property type="entry name" value="EAL domain-like"/>
    <property type="match status" value="1"/>
</dbReference>
<dbReference type="Pfam" id="PF00563">
    <property type="entry name" value="EAL"/>
    <property type="match status" value="1"/>
</dbReference>
<proteinExistence type="predicted"/>
<dbReference type="InterPro" id="IPR001633">
    <property type="entry name" value="EAL_dom"/>
</dbReference>
<feature type="domain" description="EAL" evidence="2">
    <location>
        <begin position="19"/>
        <end position="264"/>
    </location>
</feature>
<dbReference type="AlphaFoldDB" id="A0AAN0RMV4"/>
<protein>
    <submittedName>
        <fullName evidence="3">EAL domain protein</fullName>
    </submittedName>
</protein>
<feature type="region of interest" description="Disordered" evidence="1">
    <location>
        <begin position="1"/>
        <end position="32"/>
    </location>
</feature>
<dbReference type="CDD" id="cd01948">
    <property type="entry name" value="EAL"/>
    <property type="match status" value="1"/>
</dbReference>
<dbReference type="Proteomes" id="UP000029413">
    <property type="component" value="Chromosome 3"/>
</dbReference>
<sequence>MGSKPDGMMSPVSLESDVSESDKDERMHASRQPEISVEYQPVASLRTGLVTGFDAVPRWHRPSAGLSAADRETAPPFPLLVAEVCAQLERWNAQGNKPASVSLALPLQQDSRSDGVGLLGEAVRQHRLSSSQITLEISAQFLSTDTTRLGAELKLLRKTGYRVALANFGPGHASISKLMELPLTGVKFGTSFTATLADSATSRAILTSVTHLARDLGLSVTVAGIDRQREFDVLRDYLDLYWQGALLCPPLPAEALAKRLESSFSQRFRSQCAGVDK</sequence>
<organism evidence="3 4">
    <name type="scientific">Burkholderia cenocepacia</name>
    <dbReference type="NCBI Taxonomy" id="95486"/>
    <lineage>
        <taxon>Bacteria</taxon>
        <taxon>Pseudomonadati</taxon>
        <taxon>Pseudomonadota</taxon>
        <taxon>Betaproteobacteria</taxon>
        <taxon>Burkholderiales</taxon>
        <taxon>Burkholderiaceae</taxon>
        <taxon>Burkholderia</taxon>
        <taxon>Burkholderia cepacia complex</taxon>
    </lineage>
</organism>
<dbReference type="InterPro" id="IPR035919">
    <property type="entry name" value="EAL_sf"/>
</dbReference>
<dbReference type="SMART" id="SM00052">
    <property type="entry name" value="EAL"/>
    <property type="match status" value="1"/>
</dbReference>
<name>A0AAN0RMV4_9BURK</name>